<proteinExistence type="predicted"/>
<dbReference type="EMBL" id="BLXT01004673">
    <property type="protein sequence ID" value="GFO16512.1"/>
    <property type="molecule type" value="Genomic_DNA"/>
</dbReference>
<gene>
    <name evidence="1" type="ORF">PoB_004301700</name>
</gene>
<dbReference type="Proteomes" id="UP000735302">
    <property type="component" value="Unassembled WGS sequence"/>
</dbReference>
<sequence>MATIWKISFLVIGVLRLTAFSYYMPRRQDRCYYGGRSYPVGSKVARYNVKCEYLKCSDQYGSRKFRHYAWVGSELIKRKFDSCSLVKCTDRPGSVRFRDIESGCYFDNRCYPVGYEFITRSSYICQHRKCAIENGYRVIKHIGWACLYKGKCYKYDETIKVESHCVTMACIDKRQKNKHVYVAAEFNVDKNEISKTSAFAVKTFEQSLLLIRLRKEHHLTLHALRN</sequence>
<accession>A0AAV4BBH6</accession>
<reference evidence="1 2" key="1">
    <citation type="journal article" date="2021" name="Elife">
        <title>Chloroplast acquisition without the gene transfer in kleptoplastic sea slugs, Plakobranchus ocellatus.</title>
        <authorList>
            <person name="Maeda T."/>
            <person name="Takahashi S."/>
            <person name="Yoshida T."/>
            <person name="Shimamura S."/>
            <person name="Takaki Y."/>
            <person name="Nagai Y."/>
            <person name="Toyoda A."/>
            <person name="Suzuki Y."/>
            <person name="Arimoto A."/>
            <person name="Ishii H."/>
            <person name="Satoh N."/>
            <person name="Nishiyama T."/>
            <person name="Hasebe M."/>
            <person name="Maruyama T."/>
            <person name="Minagawa J."/>
            <person name="Obokata J."/>
            <person name="Shigenobu S."/>
        </authorList>
    </citation>
    <scope>NUCLEOTIDE SEQUENCE [LARGE SCALE GENOMIC DNA]</scope>
</reference>
<organism evidence="1 2">
    <name type="scientific">Plakobranchus ocellatus</name>
    <dbReference type="NCBI Taxonomy" id="259542"/>
    <lineage>
        <taxon>Eukaryota</taxon>
        <taxon>Metazoa</taxon>
        <taxon>Spiralia</taxon>
        <taxon>Lophotrochozoa</taxon>
        <taxon>Mollusca</taxon>
        <taxon>Gastropoda</taxon>
        <taxon>Heterobranchia</taxon>
        <taxon>Euthyneura</taxon>
        <taxon>Panpulmonata</taxon>
        <taxon>Sacoglossa</taxon>
        <taxon>Placobranchoidea</taxon>
        <taxon>Plakobranchidae</taxon>
        <taxon>Plakobranchus</taxon>
    </lineage>
</organism>
<protein>
    <submittedName>
        <fullName evidence="1">Uncharacterized protein</fullName>
    </submittedName>
</protein>
<evidence type="ECO:0000313" key="2">
    <source>
        <dbReference type="Proteomes" id="UP000735302"/>
    </source>
</evidence>
<name>A0AAV4BBH6_9GAST</name>
<dbReference type="AlphaFoldDB" id="A0AAV4BBH6"/>
<evidence type="ECO:0000313" key="1">
    <source>
        <dbReference type="EMBL" id="GFO16512.1"/>
    </source>
</evidence>
<keyword evidence="2" id="KW-1185">Reference proteome</keyword>
<comment type="caution">
    <text evidence="1">The sequence shown here is derived from an EMBL/GenBank/DDBJ whole genome shotgun (WGS) entry which is preliminary data.</text>
</comment>